<name>A0A6A6EXN6_9PEZI</name>
<gene>
    <name evidence="1" type="ORF">CERZMDRAFT_103628</name>
</gene>
<dbReference type="OrthoDB" id="3623053at2759"/>
<evidence type="ECO:0000313" key="2">
    <source>
        <dbReference type="Proteomes" id="UP000799539"/>
    </source>
</evidence>
<sequence length="213" mass="23625">MSGSPRRAAGVAAAHRAFMDRMELMYEFLIGDGYVHQLEIQVPPHGLPKDPVDVIYLRNAGLEPDTIELIGILPCFANCTNAEQRVASRTTDAVPIAPGCAAMSYLVGSSIPADFRHVSGDEMLPPTTFKIARATGPHGWNIAYDMEKKMITKWPVNDWANRHDVSVEHFFSDWAQRVRSGEWVFRKTPQYFLRTAEVRSNTGANGGANGRAH</sequence>
<proteinExistence type="predicted"/>
<dbReference type="EMBL" id="ML992737">
    <property type="protein sequence ID" value="KAF2206222.1"/>
    <property type="molecule type" value="Genomic_DNA"/>
</dbReference>
<protein>
    <submittedName>
        <fullName evidence="1">Uncharacterized protein</fullName>
    </submittedName>
</protein>
<organism evidence="1 2">
    <name type="scientific">Cercospora zeae-maydis SCOH1-5</name>
    <dbReference type="NCBI Taxonomy" id="717836"/>
    <lineage>
        <taxon>Eukaryota</taxon>
        <taxon>Fungi</taxon>
        <taxon>Dikarya</taxon>
        <taxon>Ascomycota</taxon>
        <taxon>Pezizomycotina</taxon>
        <taxon>Dothideomycetes</taxon>
        <taxon>Dothideomycetidae</taxon>
        <taxon>Mycosphaerellales</taxon>
        <taxon>Mycosphaerellaceae</taxon>
        <taxon>Cercospora</taxon>
    </lineage>
</organism>
<reference evidence="1" key="1">
    <citation type="journal article" date="2020" name="Stud. Mycol.">
        <title>101 Dothideomycetes genomes: a test case for predicting lifestyles and emergence of pathogens.</title>
        <authorList>
            <person name="Haridas S."/>
            <person name="Albert R."/>
            <person name="Binder M."/>
            <person name="Bloem J."/>
            <person name="Labutti K."/>
            <person name="Salamov A."/>
            <person name="Andreopoulos B."/>
            <person name="Baker S."/>
            <person name="Barry K."/>
            <person name="Bills G."/>
            <person name="Bluhm B."/>
            <person name="Cannon C."/>
            <person name="Castanera R."/>
            <person name="Culley D."/>
            <person name="Daum C."/>
            <person name="Ezra D."/>
            <person name="Gonzalez J."/>
            <person name="Henrissat B."/>
            <person name="Kuo A."/>
            <person name="Liang C."/>
            <person name="Lipzen A."/>
            <person name="Lutzoni F."/>
            <person name="Magnuson J."/>
            <person name="Mondo S."/>
            <person name="Nolan M."/>
            <person name="Ohm R."/>
            <person name="Pangilinan J."/>
            <person name="Park H.-J."/>
            <person name="Ramirez L."/>
            <person name="Alfaro M."/>
            <person name="Sun H."/>
            <person name="Tritt A."/>
            <person name="Yoshinaga Y."/>
            <person name="Zwiers L.-H."/>
            <person name="Turgeon B."/>
            <person name="Goodwin S."/>
            <person name="Spatafora J."/>
            <person name="Crous P."/>
            <person name="Grigoriev I."/>
        </authorList>
    </citation>
    <scope>NUCLEOTIDE SEQUENCE</scope>
    <source>
        <strain evidence="1">SCOH1-5</strain>
    </source>
</reference>
<evidence type="ECO:0000313" key="1">
    <source>
        <dbReference type="EMBL" id="KAF2206222.1"/>
    </source>
</evidence>
<dbReference type="Proteomes" id="UP000799539">
    <property type="component" value="Unassembled WGS sequence"/>
</dbReference>
<keyword evidence="2" id="KW-1185">Reference proteome</keyword>
<accession>A0A6A6EXN6</accession>
<dbReference type="AlphaFoldDB" id="A0A6A6EXN6"/>